<gene>
    <name evidence="1" type="ORF">H0G86_003827</name>
</gene>
<keyword evidence="2" id="KW-1185">Reference proteome</keyword>
<accession>A0A8G0PHC9</accession>
<protein>
    <submittedName>
        <fullName evidence="1">Uncharacterized protein</fullName>
    </submittedName>
</protein>
<dbReference type="EMBL" id="CP075865">
    <property type="protein sequence ID" value="QYS96588.1"/>
    <property type="molecule type" value="Genomic_DNA"/>
</dbReference>
<sequence>MWLVLQYFGGCWSSKNRPSLQSMQFTHERITQLLAKVECTKGSEPCLYKIRKDNDRHSLAAITGSKRGNELLISSRQLPETRPRLALFQTKGLALPTPA</sequence>
<dbReference type="AlphaFoldDB" id="A0A8G0PHC9"/>
<organism evidence="1 2">
    <name type="scientific">Trichoderma simmonsii</name>
    <dbReference type="NCBI Taxonomy" id="1491479"/>
    <lineage>
        <taxon>Eukaryota</taxon>
        <taxon>Fungi</taxon>
        <taxon>Dikarya</taxon>
        <taxon>Ascomycota</taxon>
        <taxon>Pezizomycotina</taxon>
        <taxon>Sordariomycetes</taxon>
        <taxon>Hypocreomycetidae</taxon>
        <taxon>Hypocreales</taxon>
        <taxon>Hypocreaceae</taxon>
        <taxon>Trichoderma</taxon>
    </lineage>
</organism>
<evidence type="ECO:0000313" key="1">
    <source>
        <dbReference type="EMBL" id="QYS96588.1"/>
    </source>
</evidence>
<evidence type="ECO:0000313" key="2">
    <source>
        <dbReference type="Proteomes" id="UP000826661"/>
    </source>
</evidence>
<name>A0A8G0PHC9_9HYPO</name>
<proteinExistence type="predicted"/>
<dbReference type="Proteomes" id="UP000826661">
    <property type="component" value="Chromosome II"/>
</dbReference>
<reference evidence="1 2" key="1">
    <citation type="journal article" date="2021" name="BMC Genomics">
        <title>Telomere-to-telomere genome assembly of asparaginase-producing Trichoderma simmonsii.</title>
        <authorList>
            <person name="Chung D."/>
            <person name="Kwon Y.M."/>
            <person name="Yang Y."/>
        </authorList>
    </citation>
    <scope>NUCLEOTIDE SEQUENCE [LARGE SCALE GENOMIC DNA]</scope>
    <source>
        <strain evidence="1 2">GH-Sj1</strain>
    </source>
</reference>